<dbReference type="STRING" id="1130080.SAMN04488113_11415"/>
<feature type="transmembrane region" description="Helical" evidence="7">
    <location>
        <begin position="220"/>
        <end position="240"/>
    </location>
</feature>
<feature type="transmembrane region" description="Helical" evidence="7">
    <location>
        <begin position="141"/>
        <end position="163"/>
    </location>
</feature>
<feature type="transmembrane region" description="Helical" evidence="7">
    <location>
        <begin position="20"/>
        <end position="37"/>
    </location>
</feature>
<feature type="transmembrane region" description="Helical" evidence="7">
    <location>
        <begin position="175"/>
        <end position="200"/>
    </location>
</feature>
<dbReference type="Proteomes" id="UP000198564">
    <property type="component" value="Unassembled WGS sequence"/>
</dbReference>
<dbReference type="Gene3D" id="1.10.3720.10">
    <property type="entry name" value="MetI-like"/>
    <property type="match status" value="1"/>
</dbReference>
<feature type="transmembrane region" description="Helical" evidence="7">
    <location>
        <begin position="328"/>
        <end position="361"/>
    </location>
</feature>
<protein>
    <submittedName>
        <fullName evidence="9">Peptide/nickel transport system permease protein</fullName>
    </submittedName>
</protein>
<evidence type="ECO:0000256" key="6">
    <source>
        <dbReference type="ARBA" id="ARBA00023136"/>
    </source>
</evidence>
<feature type="transmembrane region" description="Helical" evidence="7">
    <location>
        <begin position="43"/>
        <end position="60"/>
    </location>
</feature>
<dbReference type="Pfam" id="PF00528">
    <property type="entry name" value="BPD_transp_1"/>
    <property type="match status" value="1"/>
</dbReference>
<dbReference type="GO" id="GO:0005886">
    <property type="term" value="C:plasma membrane"/>
    <property type="evidence" value="ECO:0007669"/>
    <property type="project" value="UniProtKB-SubCell"/>
</dbReference>
<keyword evidence="4 7" id="KW-0812">Transmembrane</keyword>
<evidence type="ECO:0000256" key="3">
    <source>
        <dbReference type="ARBA" id="ARBA00022475"/>
    </source>
</evidence>
<feature type="transmembrane region" description="Helical" evidence="7">
    <location>
        <begin position="114"/>
        <end position="134"/>
    </location>
</feature>
<accession>A0A1H6T691</accession>
<evidence type="ECO:0000256" key="7">
    <source>
        <dbReference type="RuleBase" id="RU363032"/>
    </source>
</evidence>
<proteinExistence type="inferred from homology"/>
<reference evidence="10" key="1">
    <citation type="submission" date="2016-10" db="EMBL/GenBank/DDBJ databases">
        <authorList>
            <person name="Varghese N."/>
            <person name="Submissions S."/>
        </authorList>
    </citation>
    <scope>NUCLEOTIDE SEQUENCE [LARGE SCALE GENOMIC DNA]</scope>
    <source>
        <strain evidence="10">DSM 25751</strain>
    </source>
</reference>
<dbReference type="GO" id="GO:0055085">
    <property type="term" value="P:transmembrane transport"/>
    <property type="evidence" value="ECO:0007669"/>
    <property type="project" value="InterPro"/>
</dbReference>
<evidence type="ECO:0000313" key="10">
    <source>
        <dbReference type="Proteomes" id="UP000198564"/>
    </source>
</evidence>
<evidence type="ECO:0000256" key="5">
    <source>
        <dbReference type="ARBA" id="ARBA00022989"/>
    </source>
</evidence>
<keyword evidence="6 7" id="KW-0472">Membrane</keyword>
<feature type="transmembrane region" description="Helical" evidence="7">
    <location>
        <begin position="80"/>
        <end position="102"/>
    </location>
</feature>
<evidence type="ECO:0000256" key="4">
    <source>
        <dbReference type="ARBA" id="ARBA00022692"/>
    </source>
</evidence>
<evidence type="ECO:0000313" key="9">
    <source>
        <dbReference type="EMBL" id="SEI72647.1"/>
    </source>
</evidence>
<feature type="domain" description="ABC transmembrane type-1" evidence="8">
    <location>
        <begin position="286"/>
        <end position="475"/>
    </location>
</feature>
<dbReference type="PROSITE" id="PS50928">
    <property type="entry name" value="ABC_TM1"/>
    <property type="match status" value="1"/>
</dbReference>
<dbReference type="RefSeq" id="WP_091634237.1">
    <property type="nucleotide sequence ID" value="NZ_FNYW01000014.1"/>
</dbReference>
<gene>
    <name evidence="9" type="ORF">SAMN04488113_11415</name>
</gene>
<dbReference type="InterPro" id="IPR035906">
    <property type="entry name" value="MetI-like_sf"/>
</dbReference>
<dbReference type="PANTHER" id="PTHR43386">
    <property type="entry name" value="OLIGOPEPTIDE TRANSPORT SYSTEM PERMEASE PROTEIN APPC"/>
    <property type="match status" value="1"/>
</dbReference>
<organism evidence="9 10">
    <name type="scientific">Alkalibacterium gilvum</name>
    <dbReference type="NCBI Taxonomy" id="1130080"/>
    <lineage>
        <taxon>Bacteria</taxon>
        <taxon>Bacillati</taxon>
        <taxon>Bacillota</taxon>
        <taxon>Bacilli</taxon>
        <taxon>Lactobacillales</taxon>
        <taxon>Carnobacteriaceae</taxon>
        <taxon>Alkalibacterium</taxon>
    </lineage>
</organism>
<evidence type="ECO:0000256" key="2">
    <source>
        <dbReference type="ARBA" id="ARBA00022448"/>
    </source>
</evidence>
<dbReference type="InterPro" id="IPR050366">
    <property type="entry name" value="BP-dependent_transpt_permease"/>
</dbReference>
<comment type="subcellular location">
    <subcellularLocation>
        <location evidence="1 7">Cell membrane</location>
        <topology evidence="1 7">Multi-pass membrane protein</topology>
    </subcellularLocation>
</comment>
<comment type="similarity">
    <text evidence="7">Belongs to the binding-protein-dependent transport system permease family.</text>
</comment>
<dbReference type="SUPFAM" id="SSF161098">
    <property type="entry name" value="MetI-like"/>
    <property type="match status" value="1"/>
</dbReference>
<keyword evidence="5 7" id="KW-1133">Transmembrane helix</keyword>
<evidence type="ECO:0000259" key="8">
    <source>
        <dbReference type="PROSITE" id="PS50928"/>
    </source>
</evidence>
<name>A0A1H6T691_9LACT</name>
<feature type="transmembrane region" description="Helical" evidence="7">
    <location>
        <begin position="294"/>
        <end position="316"/>
    </location>
</feature>
<dbReference type="EMBL" id="FNYW01000014">
    <property type="protein sequence ID" value="SEI72647.1"/>
    <property type="molecule type" value="Genomic_DNA"/>
</dbReference>
<sequence length="487" mass="53973">MKSYQTRQTVNQVRFNNGLTWAWSALFLLLSIQWQPVSLKMPLFYMFIAQFVFSILHQTLLKSVSVKGYHSEKKNKKVKLLSIILLFGIFSGNIFTFISGLVTLKKSKSTAFIYSIYMVLVDVLVISVTAMNVFKPFVAESFLTIMYVLISLLLFHSFILVFGDKWHGWHNNIKRIVLVLLALSSLIGNVLTLFVAVSLYKEGIAGQKGKRKTSIREKLVRNQAALLGLLFITFLITISVTSNFSFSQSFSESNNYNIILQEPSLIYPFGTDNFGRDVFSRIIFGAQISLSVGLLSTVIPLMIGGTLGAISAYYGSRTDNIIMRLLDVLYAIPGMLLAITIVAAFGASTTNLIIALSLGAIPSYARTMRANVLQVVNYEYVEAAHALGQGNWWIIRKHVVPNALAPMIVRATLTIGIAVISTSSLSYLGLGVEAHVPEWGNILRIGSKYLETNPYLAIYPGLAIILLVLSFNFLGDGIRDANDPHVN</sequence>
<dbReference type="OrthoDB" id="9797472at2"/>
<evidence type="ECO:0000256" key="1">
    <source>
        <dbReference type="ARBA" id="ARBA00004651"/>
    </source>
</evidence>
<feature type="transmembrane region" description="Helical" evidence="7">
    <location>
        <begin position="453"/>
        <end position="474"/>
    </location>
</feature>
<dbReference type="CDD" id="cd06261">
    <property type="entry name" value="TM_PBP2"/>
    <property type="match status" value="1"/>
</dbReference>
<feature type="transmembrane region" description="Helical" evidence="7">
    <location>
        <begin position="407"/>
        <end position="432"/>
    </location>
</feature>
<keyword evidence="2 7" id="KW-0813">Transport</keyword>
<keyword evidence="10" id="KW-1185">Reference proteome</keyword>
<dbReference type="PANTHER" id="PTHR43386:SF1">
    <property type="entry name" value="D,D-DIPEPTIDE TRANSPORT SYSTEM PERMEASE PROTEIN DDPC-RELATED"/>
    <property type="match status" value="1"/>
</dbReference>
<keyword evidence="3" id="KW-1003">Cell membrane</keyword>
<dbReference type="AlphaFoldDB" id="A0A1H6T691"/>
<dbReference type="InterPro" id="IPR000515">
    <property type="entry name" value="MetI-like"/>
</dbReference>